<name>A0A7W5D2Z3_9ACTN</name>
<protein>
    <submittedName>
        <fullName evidence="1">Uncharacterized protein</fullName>
    </submittedName>
</protein>
<reference evidence="1 2" key="1">
    <citation type="submission" date="2020-08" db="EMBL/GenBank/DDBJ databases">
        <title>Sequencing the genomes of 1000 actinobacteria strains.</title>
        <authorList>
            <person name="Klenk H.-P."/>
        </authorList>
    </citation>
    <scope>NUCLEOTIDE SEQUENCE [LARGE SCALE GENOMIC DNA]</scope>
    <source>
        <strain evidence="1 2">DSM 22242</strain>
    </source>
</reference>
<evidence type="ECO:0000313" key="1">
    <source>
        <dbReference type="EMBL" id="MBB3171791.1"/>
    </source>
</evidence>
<dbReference type="EMBL" id="JACHYA010000005">
    <property type="protein sequence ID" value="MBB3171791.1"/>
    <property type="molecule type" value="Genomic_DNA"/>
</dbReference>
<dbReference type="Proteomes" id="UP000530850">
    <property type="component" value="Unassembled WGS sequence"/>
</dbReference>
<dbReference type="GeneID" id="93356938"/>
<accession>A0A7W5D2Z3</accession>
<gene>
    <name evidence="1" type="ORF">FHR31_001617</name>
</gene>
<sequence length="161" mass="16798">MAVYSCAAELFEAARAAALDRDSIARQLATIKVAKGLSGVSYEGASVSGTSSDPTGCGRMAAMIDHESRLRKRMEADEELLGKCAAMLYGTAGDAGLAKAMGPSYADALFWRYLEGRSWESTARILGVSKTCAMDTAAAAMDAVDSFGARHLLSGTGIAED</sequence>
<dbReference type="AlphaFoldDB" id="A0A7W5D2Z3"/>
<evidence type="ECO:0000313" key="2">
    <source>
        <dbReference type="Proteomes" id="UP000530850"/>
    </source>
</evidence>
<dbReference type="RefSeq" id="WP_123185636.1">
    <property type="nucleotide sequence ID" value="NZ_JACHYA010000005.1"/>
</dbReference>
<comment type="caution">
    <text evidence="1">The sequence shown here is derived from an EMBL/GenBank/DDBJ whole genome shotgun (WGS) entry which is preliminary data.</text>
</comment>
<organism evidence="1 2">
    <name type="scientific">Parvibacter caecicola</name>
    <dbReference type="NCBI Taxonomy" id="747645"/>
    <lineage>
        <taxon>Bacteria</taxon>
        <taxon>Bacillati</taxon>
        <taxon>Actinomycetota</taxon>
        <taxon>Coriobacteriia</taxon>
        <taxon>Coriobacteriales</taxon>
        <taxon>Coriobacteriaceae</taxon>
        <taxon>Parvibacter</taxon>
    </lineage>
</organism>
<proteinExistence type="predicted"/>